<dbReference type="GO" id="GO:0003677">
    <property type="term" value="F:DNA binding"/>
    <property type="evidence" value="ECO:0007669"/>
    <property type="project" value="InterPro"/>
</dbReference>
<reference evidence="2 3" key="1">
    <citation type="submission" date="2019-09" db="EMBL/GenBank/DDBJ databases">
        <title>Goodfellowia gen. nov., a new genus of the Pseudonocardineae related to Actinoalloteichus, containing Goodfellowia coeruleoviolacea gen. nov., comb. nov. gen. nov., comb. nov.</title>
        <authorList>
            <person name="Labeda D."/>
        </authorList>
    </citation>
    <scope>NUCLEOTIDE SEQUENCE [LARGE SCALE GENOMIC DNA]</scope>
    <source>
        <strain evidence="2 3">AN110305</strain>
    </source>
</reference>
<evidence type="ECO:0000313" key="3">
    <source>
        <dbReference type="Proteomes" id="UP000323454"/>
    </source>
</evidence>
<dbReference type="Pfam" id="PF17765">
    <property type="entry name" value="MLTR_LBD"/>
    <property type="match status" value="1"/>
</dbReference>
<dbReference type="EMBL" id="VUOB01000029">
    <property type="protein sequence ID" value="KAA2261274.1"/>
    <property type="molecule type" value="Genomic_DNA"/>
</dbReference>
<keyword evidence="3" id="KW-1185">Reference proteome</keyword>
<dbReference type="InterPro" id="IPR001387">
    <property type="entry name" value="Cro/C1-type_HTH"/>
</dbReference>
<dbReference type="Proteomes" id="UP000323454">
    <property type="component" value="Unassembled WGS sequence"/>
</dbReference>
<protein>
    <submittedName>
        <fullName evidence="2">Helix-turn-helix transcriptional regulator</fullName>
    </submittedName>
</protein>
<accession>A0A5B2XDN9</accession>
<dbReference type="SUPFAM" id="SSF47413">
    <property type="entry name" value="lambda repressor-like DNA-binding domains"/>
    <property type="match status" value="1"/>
</dbReference>
<dbReference type="OrthoDB" id="4790304at2"/>
<evidence type="ECO:0000259" key="1">
    <source>
        <dbReference type="PROSITE" id="PS50943"/>
    </source>
</evidence>
<dbReference type="Gene3D" id="1.10.260.40">
    <property type="entry name" value="lambda repressor-like DNA-binding domains"/>
    <property type="match status" value="1"/>
</dbReference>
<dbReference type="InterPro" id="IPR041413">
    <property type="entry name" value="MLTR_LBD"/>
</dbReference>
<dbReference type="SMART" id="SM00530">
    <property type="entry name" value="HTH_XRE"/>
    <property type="match status" value="1"/>
</dbReference>
<dbReference type="PANTHER" id="PTHR35010:SF2">
    <property type="entry name" value="BLL4672 PROTEIN"/>
    <property type="match status" value="1"/>
</dbReference>
<dbReference type="RefSeq" id="WP_149850677.1">
    <property type="nucleotide sequence ID" value="NZ_VUOB01000029.1"/>
</dbReference>
<dbReference type="InterPro" id="IPR010982">
    <property type="entry name" value="Lambda_DNA-bd_dom_sf"/>
</dbReference>
<sequence>MDDRRELGRFLQSRRAGADPALAGIHAGARRRVRGLRREEVAQLAGISVEYYVRLEQGRAVRPSDEVLDAIVRALRLNDDERAHLQDLARPRRAAGRRAVRDQVRPELAQLLAAMDRVPAMVLNFRTDVLAWNPLAARVFLDFDAATQRERNLARFVFLEPASRDVYLDWDEVASATVGGLRLAAGRHPGDDALVSLLGELSMTSDEFRTRWAGRDVQVRTNGAKRLRHPLVGELALRYENFDLPDGSGQRLITLSAEPASPTETALQLLSMWTSRDGTDLARPDQRSSWSGS</sequence>
<organism evidence="2 3">
    <name type="scientific">Solihabitans fulvus</name>
    <dbReference type="NCBI Taxonomy" id="1892852"/>
    <lineage>
        <taxon>Bacteria</taxon>
        <taxon>Bacillati</taxon>
        <taxon>Actinomycetota</taxon>
        <taxon>Actinomycetes</taxon>
        <taxon>Pseudonocardiales</taxon>
        <taxon>Pseudonocardiaceae</taxon>
        <taxon>Solihabitans</taxon>
    </lineage>
</organism>
<feature type="domain" description="HTH cro/C1-type" evidence="1">
    <location>
        <begin position="29"/>
        <end position="82"/>
    </location>
</feature>
<reference evidence="2 3" key="2">
    <citation type="submission" date="2019-09" db="EMBL/GenBank/DDBJ databases">
        <authorList>
            <person name="Jin C."/>
        </authorList>
    </citation>
    <scope>NUCLEOTIDE SEQUENCE [LARGE SCALE GENOMIC DNA]</scope>
    <source>
        <strain evidence="2 3">AN110305</strain>
    </source>
</reference>
<dbReference type="PROSITE" id="PS50943">
    <property type="entry name" value="HTH_CROC1"/>
    <property type="match status" value="1"/>
</dbReference>
<evidence type="ECO:0000313" key="2">
    <source>
        <dbReference type="EMBL" id="KAA2261274.1"/>
    </source>
</evidence>
<dbReference type="Gene3D" id="3.30.450.180">
    <property type="match status" value="1"/>
</dbReference>
<dbReference type="Pfam" id="PF13560">
    <property type="entry name" value="HTH_31"/>
    <property type="match status" value="1"/>
</dbReference>
<dbReference type="AlphaFoldDB" id="A0A5B2XDN9"/>
<gene>
    <name evidence="2" type="ORF">F0L68_17625</name>
</gene>
<proteinExistence type="predicted"/>
<dbReference type="CDD" id="cd00093">
    <property type="entry name" value="HTH_XRE"/>
    <property type="match status" value="1"/>
</dbReference>
<comment type="caution">
    <text evidence="2">The sequence shown here is derived from an EMBL/GenBank/DDBJ whole genome shotgun (WGS) entry which is preliminary data.</text>
</comment>
<dbReference type="PANTHER" id="PTHR35010">
    <property type="entry name" value="BLL4672 PROTEIN-RELATED"/>
    <property type="match status" value="1"/>
</dbReference>
<name>A0A5B2XDN9_9PSEU</name>